<reference evidence="2 3" key="1">
    <citation type="submission" date="2018-06" db="EMBL/GenBank/DDBJ databases">
        <authorList>
            <consortium name="Pathogen Informatics"/>
            <person name="Doyle S."/>
        </authorList>
    </citation>
    <scope>NUCLEOTIDE SEQUENCE [LARGE SCALE GENOMIC DNA]</scope>
    <source>
        <strain evidence="2 3">NCTC12413</strain>
    </source>
</reference>
<dbReference type="EMBL" id="BKAV01000015">
    <property type="protein sequence ID" value="GEQ00476.1"/>
    <property type="molecule type" value="Genomic_DNA"/>
</dbReference>
<sequence>MDIQLAQLTINFKTEEPAPFFQVNNDYRVRFDIDNINRSNLTHIIDMLFNDTDNIKISYYFGTLVPYIFKEPTRIGKYISINSWEERLFEAENEYDSKDIYKIVTIKNVKKAEIINYLLYLKYALKNPYMCIYNDYHLLSNSTDVIDIVSSSTGMINNLKTRFAPIVDHFYDDHTK</sequence>
<dbReference type="GeneID" id="97286446"/>
<evidence type="ECO:0000313" key="1">
    <source>
        <dbReference type="EMBL" id="GEQ00476.1"/>
    </source>
</evidence>
<accession>A0A380BWL2</accession>
<evidence type="ECO:0000313" key="2">
    <source>
        <dbReference type="EMBL" id="SUJ07304.1"/>
    </source>
</evidence>
<dbReference type="EMBL" id="UGZE01000001">
    <property type="protein sequence ID" value="SUJ07304.1"/>
    <property type="molecule type" value="Genomic_DNA"/>
</dbReference>
<dbReference type="OrthoDB" id="2452311at2"/>
<keyword evidence="4" id="KW-1185">Reference proteome</keyword>
<protein>
    <submittedName>
        <fullName evidence="2">Uncharacterized protein</fullName>
    </submittedName>
</protein>
<evidence type="ECO:0000313" key="4">
    <source>
        <dbReference type="Proteomes" id="UP000321598"/>
    </source>
</evidence>
<dbReference type="AlphaFoldDB" id="A0A380BWL2"/>
<gene>
    <name evidence="2" type="ORF">NCTC12413_00126</name>
    <name evidence="1" type="ORF">SAR03_15130</name>
</gene>
<dbReference type="Proteomes" id="UP000254956">
    <property type="component" value="Unassembled WGS sequence"/>
</dbReference>
<name>A0A380BWL2_9STAP</name>
<proteinExistence type="predicted"/>
<dbReference type="Proteomes" id="UP000321598">
    <property type="component" value="Unassembled WGS sequence"/>
</dbReference>
<reference evidence="1 4" key="2">
    <citation type="submission" date="2019-07" db="EMBL/GenBank/DDBJ databases">
        <title>Whole genome shotgun sequence of Staphylococcus arlettae NBRC 109765.</title>
        <authorList>
            <person name="Hosoyama A."/>
            <person name="Uohara A."/>
            <person name="Ohji S."/>
            <person name="Ichikawa N."/>
        </authorList>
    </citation>
    <scope>NUCLEOTIDE SEQUENCE [LARGE SCALE GENOMIC DNA]</scope>
    <source>
        <strain evidence="1 4">NBRC 109765</strain>
    </source>
</reference>
<evidence type="ECO:0000313" key="3">
    <source>
        <dbReference type="Proteomes" id="UP000254956"/>
    </source>
</evidence>
<organism evidence="2 3">
    <name type="scientific">Staphylococcus arlettae</name>
    <dbReference type="NCBI Taxonomy" id="29378"/>
    <lineage>
        <taxon>Bacteria</taxon>
        <taxon>Bacillati</taxon>
        <taxon>Bacillota</taxon>
        <taxon>Bacilli</taxon>
        <taxon>Bacillales</taxon>
        <taxon>Staphylococcaceae</taxon>
        <taxon>Staphylococcus</taxon>
    </lineage>
</organism>
<dbReference type="RefSeq" id="WP_021459559.1">
    <property type="nucleotide sequence ID" value="NZ_BKAV01000015.1"/>
</dbReference>